<dbReference type="Gene3D" id="1.20.120.330">
    <property type="entry name" value="Nucleotidyltransferases domain 2"/>
    <property type="match status" value="1"/>
</dbReference>
<dbReference type="Pfam" id="PF05168">
    <property type="entry name" value="HEPN"/>
    <property type="match status" value="1"/>
</dbReference>
<dbReference type="Proteomes" id="UP000772181">
    <property type="component" value="Unassembled WGS sequence"/>
</dbReference>
<organism evidence="3 4">
    <name type="scientific">Tectimicrobiota bacterium</name>
    <dbReference type="NCBI Taxonomy" id="2528274"/>
    <lineage>
        <taxon>Bacteria</taxon>
        <taxon>Pseudomonadati</taxon>
        <taxon>Nitrospinota/Tectimicrobiota group</taxon>
        <taxon>Candidatus Tectimicrobiota</taxon>
    </lineage>
</organism>
<dbReference type="PANTHER" id="PTHR36565:SF1">
    <property type="entry name" value="UPF0332 PROTEIN TM_1000"/>
    <property type="match status" value="1"/>
</dbReference>
<evidence type="ECO:0000313" key="3">
    <source>
        <dbReference type="EMBL" id="MBI4596600.1"/>
    </source>
</evidence>
<comment type="caution">
    <text evidence="3">The sequence shown here is derived from an EMBL/GenBank/DDBJ whole genome shotgun (WGS) entry which is preliminary data.</text>
</comment>
<gene>
    <name evidence="3" type="ORF">HY730_09550</name>
</gene>
<reference evidence="3" key="1">
    <citation type="submission" date="2020-07" db="EMBL/GenBank/DDBJ databases">
        <title>Huge and variable diversity of episymbiotic CPR bacteria and DPANN archaea in groundwater ecosystems.</title>
        <authorList>
            <person name="He C.Y."/>
            <person name="Keren R."/>
            <person name="Whittaker M."/>
            <person name="Farag I.F."/>
            <person name="Doudna J."/>
            <person name="Cate J.H.D."/>
            <person name="Banfield J.F."/>
        </authorList>
    </citation>
    <scope>NUCLEOTIDE SEQUENCE</scope>
    <source>
        <strain evidence="3">NC_groundwater_1482_Ag_S-0.65um_47_24</strain>
    </source>
</reference>
<evidence type="ECO:0000313" key="4">
    <source>
        <dbReference type="Proteomes" id="UP000772181"/>
    </source>
</evidence>
<protein>
    <submittedName>
        <fullName evidence="3">HEPN domain-containing protein</fullName>
    </submittedName>
</protein>
<name>A0A933GQ47_UNCTE</name>
<comment type="similarity">
    <text evidence="1">Belongs to the UPF0332 family.</text>
</comment>
<dbReference type="AlphaFoldDB" id="A0A933GQ47"/>
<proteinExistence type="inferred from homology"/>
<sequence length="122" mass="13982">MTFDKVKESLKAAQICFEAKYYNSSANRSYYAMFQAAEVALSKAGFAREEWSHAGLQAAFAGELTKRRKVYTPLMAQHLYSALELRLIADYRTRTINEKEARSALRWAEDFIVKIEEKISGD</sequence>
<dbReference type="InterPro" id="IPR052226">
    <property type="entry name" value="UPF0332_toxin"/>
</dbReference>
<feature type="domain" description="HEPN" evidence="2">
    <location>
        <begin position="7"/>
        <end position="116"/>
    </location>
</feature>
<dbReference type="PANTHER" id="PTHR36565">
    <property type="entry name" value="UPF0332 PROTEIN TM_1000"/>
    <property type="match status" value="1"/>
</dbReference>
<dbReference type="InterPro" id="IPR007842">
    <property type="entry name" value="HEPN_dom"/>
</dbReference>
<evidence type="ECO:0000259" key="2">
    <source>
        <dbReference type="Pfam" id="PF05168"/>
    </source>
</evidence>
<dbReference type="EMBL" id="JACQWF010000413">
    <property type="protein sequence ID" value="MBI4596600.1"/>
    <property type="molecule type" value="Genomic_DNA"/>
</dbReference>
<evidence type="ECO:0000256" key="1">
    <source>
        <dbReference type="ARBA" id="ARBA00038248"/>
    </source>
</evidence>
<accession>A0A933GQ47</accession>